<dbReference type="Proteomes" id="UP000886786">
    <property type="component" value="Unassembled WGS sequence"/>
</dbReference>
<accession>A0A9D0ZRX9</accession>
<name>A0A9D0ZRX9_9FIRM</name>
<sequence>MKPKKGMYVRFKGNNGTQYIGKIVNINEFRELFFKYAVQVNWCDDYVFIGDHKIVSKPSFNLIDLIEVGDYVNGQQVKQISKGDGYYYLFNDCYDGITLHIIAGKDVDGYTKPIESIVTKEQFETMKYVVERDK</sequence>
<comment type="caution">
    <text evidence="1">The sequence shown here is derived from an EMBL/GenBank/DDBJ whole genome shotgun (WGS) entry which is preliminary data.</text>
</comment>
<proteinExistence type="predicted"/>
<gene>
    <name evidence="1" type="ORF">IAB27_05340</name>
</gene>
<dbReference type="EMBL" id="DVFV01000096">
    <property type="protein sequence ID" value="HIQ91027.1"/>
    <property type="molecule type" value="Genomic_DNA"/>
</dbReference>
<reference evidence="1" key="2">
    <citation type="journal article" date="2021" name="PeerJ">
        <title>Extensive microbial diversity within the chicken gut microbiome revealed by metagenomics and culture.</title>
        <authorList>
            <person name="Gilroy R."/>
            <person name="Ravi A."/>
            <person name="Getino M."/>
            <person name="Pursley I."/>
            <person name="Horton D.L."/>
            <person name="Alikhan N.F."/>
            <person name="Baker D."/>
            <person name="Gharbi K."/>
            <person name="Hall N."/>
            <person name="Watson M."/>
            <person name="Adriaenssens E.M."/>
            <person name="Foster-Nyarko E."/>
            <person name="Jarju S."/>
            <person name="Secka A."/>
            <person name="Antonio M."/>
            <person name="Oren A."/>
            <person name="Chaudhuri R.R."/>
            <person name="La Ragione R."/>
            <person name="Hildebrand F."/>
            <person name="Pallen M.J."/>
        </authorList>
    </citation>
    <scope>NUCLEOTIDE SEQUENCE</scope>
    <source>
        <strain evidence="1">CHK147-3167</strain>
    </source>
</reference>
<evidence type="ECO:0000313" key="1">
    <source>
        <dbReference type="EMBL" id="HIQ91027.1"/>
    </source>
</evidence>
<protein>
    <submittedName>
        <fullName evidence="1">Uncharacterized protein</fullName>
    </submittedName>
</protein>
<dbReference type="AlphaFoldDB" id="A0A9D0ZRX9"/>
<evidence type="ECO:0000313" key="2">
    <source>
        <dbReference type="Proteomes" id="UP000886786"/>
    </source>
</evidence>
<organism evidence="1 2">
    <name type="scientific">Candidatus Coprosoma intestinipullorum</name>
    <dbReference type="NCBI Taxonomy" id="2840752"/>
    <lineage>
        <taxon>Bacteria</taxon>
        <taxon>Bacillati</taxon>
        <taxon>Bacillota</taxon>
        <taxon>Bacillota incertae sedis</taxon>
        <taxon>Candidatus Coprosoma</taxon>
    </lineage>
</organism>
<reference evidence="1" key="1">
    <citation type="submission" date="2020-10" db="EMBL/GenBank/DDBJ databases">
        <authorList>
            <person name="Gilroy R."/>
        </authorList>
    </citation>
    <scope>NUCLEOTIDE SEQUENCE</scope>
    <source>
        <strain evidence="1">CHK147-3167</strain>
    </source>
</reference>